<dbReference type="Proteomes" id="UP001285908">
    <property type="component" value="Unassembled WGS sequence"/>
</dbReference>
<dbReference type="RefSeq" id="XP_062694646.1">
    <property type="nucleotide sequence ID" value="XM_062834711.1"/>
</dbReference>
<dbReference type="PANTHER" id="PTHR24148">
    <property type="entry name" value="ANKYRIN REPEAT DOMAIN-CONTAINING PROTEIN 39 HOMOLOG-RELATED"/>
    <property type="match status" value="1"/>
</dbReference>
<feature type="domain" description="Heterokaryon incompatibility" evidence="1">
    <location>
        <begin position="50"/>
        <end position="208"/>
    </location>
</feature>
<proteinExistence type="predicted"/>
<protein>
    <submittedName>
        <fullName evidence="2">Heterokaryon incompatibility protein-domain-containing protein</fullName>
    </submittedName>
</protein>
<accession>A0AAJ0IAW6</accession>
<name>A0AAJ0IAW6_9PEZI</name>
<reference evidence="2 3" key="1">
    <citation type="journal article" date="2023" name="Mol. Phylogenet. Evol.">
        <title>Genome-scale phylogeny and comparative genomics of the fungal order Sordariales.</title>
        <authorList>
            <person name="Hensen N."/>
            <person name="Bonometti L."/>
            <person name="Westerberg I."/>
            <person name="Brannstrom I.O."/>
            <person name="Guillou S."/>
            <person name="Cros-Aarteil S."/>
            <person name="Calhoun S."/>
            <person name="Haridas S."/>
            <person name="Kuo A."/>
            <person name="Mondo S."/>
            <person name="Pangilinan J."/>
            <person name="Riley R."/>
            <person name="LaButti K."/>
            <person name="Andreopoulos B."/>
            <person name="Lipzen A."/>
            <person name="Chen C."/>
            <person name="Yan M."/>
            <person name="Daum C."/>
            <person name="Ng V."/>
            <person name="Clum A."/>
            <person name="Steindorff A."/>
            <person name="Ohm R.A."/>
            <person name="Martin F."/>
            <person name="Silar P."/>
            <person name="Natvig D.O."/>
            <person name="Lalanne C."/>
            <person name="Gautier V."/>
            <person name="Ament-Velasquez S.L."/>
            <person name="Kruys A."/>
            <person name="Hutchinson M.I."/>
            <person name="Powell A.J."/>
            <person name="Barry K."/>
            <person name="Miller A.N."/>
            <person name="Grigoriev I.V."/>
            <person name="Debuchy R."/>
            <person name="Gladieux P."/>
            <person name="Hiltunen Thoren M."/>
            <person name="Johannesson H."/>
        </authorList>
    </citation>
    <scope>NUCLEOTIDE SEQUENCE [LARGE SCALE GENOMIC DNA]</scope>
    <source>
        <strain evidence="2 3">FGSC 10403</strain>
    </source>
</reference>
<dbReference type="InterPro" id="IPR010730">
    <property type="entry name" value="HET"/>
</dbReference>
<comment type="caution">
    <text evidence="2">The sequence shown here is derived from an EMBL/GenBank/DDBJ whole genome shotgun (WGS) entry which is preliminary data.</text>
</comment>
<dbReference type="Pfam" id="PF06985">
    <property type="entry name" value="HET"/>
    <property type="match status" value="1"/>
</dbReference>
<dbReference type="GeneID" id="87872333"/>
<dbReference type="AlphaFoldDB" id="A0AAJ0IAW6"/>
<organism evidence="2 3">
    <name type="scientific">Neurospora hispaniola</name>
    <dbReference type="NCBI Taxonomy" id="588809"/>
    <lineage>
        <taxon>Eukaryota</taxon>
        <taxon>Fungi</taxon>
        <taxon>Dikarya</taxon>
        <taxon>Ascomycota</taxon>
        <taxon>Pezizomycotina</taxon>
        <taxon>Sordariomycetes</taxon>
        <taxon>Sordariomycetidae</taxon>
        <taxon>Sordariales</taxon>
        <taxon>Sordariaceae</taxon>
        <taxon>Neurospora</taxon>
    </lineage>
</organism>
<dbReference type="PANTHER" id="PTHR24148:SF78">
    <property type="entry name" value="HETEROKARYON INCOMPATIBILITY DOMAIN-CONTAINING PROTEIN"/>
    <property type="match status" value="1"/>
</dbReference>
<sequence length="658" mass="75564">MDYDYHYKYQRIDLSTDAIRLVRLLKGFHRDPIHCELFETFLHQVEGVPYEALSYAWGDSPVACEIVINDRRSPVKENLHMALLALRQTYEDRVLWIDAICIDQSNDKEKGHQVGQMRLIYQCAQRVVVWLGPSNLDIDFLMNTTAQWDYQTRQRPGAQHKQSWIDSWTAFTADETGLYKEEVTARRCNSLKEILDRPWFRRVWILQEVASANKATILCGSKAMSSQGFGLLPSLLGFEPDPHIEAVLDILPGFRRKESWWDEKQTLETLLLKFGTSEATDHRDNIYALLGIASDARASNTLLPDYTVPLSRAICHTISFLLFDEAYDPSAHKLPENLDFPTFRRIIPTLPDYILCWEMRSGNDVRAAALVPKAVDINKYYRPSDPAPVTGLSPLGFTIRKSKLDNTFWAILARHDADILLSTSQLCGYETNFHIFGDFESEGHAPKICQICGGYLRFGHQVLEGYAFERLKHILQHPSAGKRKVKDLQPLFHYAALTSQPKIWELLFEVTHCIDLETSIDSLTEALSDKMGDIPDCTRHSTAVYEWFDDSDGWTIKFVRLMDFFFRRRRTLLDQFQCADELVALFAILPPASLEEAPDYLWHDHLLSINKDRGWKVSKELAEYRLISEQLLSQVPGRVIGEVDVIPSKELNPMPDSS</sequence>
<dbReference type="EMBL" id="JAULSX010000003">
    <property type="protein sequence ID" value="KAK3495217.1"/>
    <property type="molecule type" value="Genomic_DNA"/>
</dbReference>
<keyword evidence="3" id="KW-1185">Reference proteome</keyword>
<evidence type="ECO:0000313" key="3">
    <source>
        <dbReference type="Proteomes" id="UP001285908"/>
    </source>
</evidence>
<dbReference type="InterPro" id="IPR052895">
    <property type="entry name" value="HetReg/Transcr_Mod"/>
</dbReference>
<evidence type="ECO:0000259" key="1">
    <source>
        <dbReference type="Pfam" id="PF06985"/>
    </source>
</evidence>
<evidence type="ECO:0000313" key="2">
    <source>
        <dbReference type="EMBL" id="KAK3495217.1"/>
    </source>
</evidence>
<gene>
    <name evidence="2" type="ORF">B0T23DRAFT_312878</name>
</gene>